<keyword evidence="1" id="KW-0812">Transmembrane</keyword>
<comment type="caution">
    <text evidence="2">The sequence shown here is derived from an EMBL/GenBank/DDBJ whole genome shotgun (WGS) entry which is preliminary data.</text>
</comment>
<feature type="transmembrane region" description="Helical" evidence="1">
    <location>
        <begin position="72"/>
        <end position="90"/>
    </location>
</feature>
<dbReference type="NCBIfam" id="NF038065">
    <property type="entry name" value="Pr6Pr"/>
    <property type="match status" value="1"/>
</dbReference>
<keyword evidence="1" id="KW-0472">Membrane</keyword>
<feature type="transmembrane region" description="Helical" evidence="1">
    <location>
        <begin position="136"/>
        <end position="156"/>
    </location>
</feature>
<evidence type="ECO:0000256" key="1">
    <source>
        <dbReference type="SAM" id="Phobius"/>
    </source>
</evidence>
<evidence type="ECO:0000313" key="2">
    <source>
        <dbReference type="EMBL" id="MBY8915070.1"/>
    </source>
</evidence>
<reference evidence="2 3" key="1">
    <citation type="submission" date="2021-06" db="EMBL/GenBank/DDBJ databases">
        <title>Nitratireductor porphyridii sp. nov., isolated from a small marine red alga, Porphyridium purpureum in South Korea.</title>
        <authorList>
            <person name="Kim K.H."/>
            <person name="Kristyanto S."/>
            <person name="Jeon C.O."/>
        </authorList>
    </citation>
    <scope>NUCLEOTIDE SEQUENCE [LARGE SCALE GENOMIC DNA]</scope>
    <source>
        <strain evidence="2 3">R6</strain>
    </source>
</reference>
<evidence type="ECO:0000313" key="3">
    <source>
        <dbReference type="Proteomes" id="UP000777661"/>
    </source>
</evidence>
<dbReference type="EMBL" id="JAHSQO010000001">
    <property type="protein sequence ID" value="MBY8915070.1"/>
    <property type="molecule type" value="Genomic_DNA"/>
</dbReference>
<sequence length="219" mass="23929">MAKILNVAGLVVGLSALVVQFALTIPASMEAGRSLAGSVIHYFSYFTILTNILVVLVHLAALLGAPRFFTQAWVRAGVAVSILLVTIVYWQLLSALWQPEGLFLLCDIALHYIAPVIYLVWWLTAGTDGSLSWRHLPLWLAYPLIYVAYVQVRAPIAGEVPYYFLDARLNGWPSVLVYLAAMLLTFAFLGRLAMLADRIIAGGKPARKGDAIAPTRTAS</sequence>
<accession>A0ABS7R3W6</accession>
<protein>
    <submittedName>
        <fullName evidence="2">Pr6Pr family membrane protein</fullName>
    </submittedName>
</protein>
<dbReference type="Proteomes" id="UP000777661">
    <property type="component" value="Unassembled WGS sequence"/>
</dbReference>
<keyword evidence="3" id="KW-1185">Reference proteome</keyword>
<dbReference type="InterPro" id="IPR049713">
    <property type="entry name" value="Pr6Pr-like"/>
</dbReference>
<organism evidence="2 3">
    <name type="scientific">Nitratireductor rhodophyticola</name>
    <dbReference type="NCBI Taxonomy" id="2854036"/>
    <lineage>
        <taxon>Bacteria</taxon>
        <taxon>Pseudomonadati</taxon>
        <taxon>Pseudomonadota</taxon>
        <taxon>Alphaproteobacteria</taxon>
        <taxon>Hyphomicrobiales</taxon>
        <taxon>Phyllobacteriaceae</taxon>
        <taxon>Nitratireductor</taxon>
    </lineage>
</organism>
<feature type="transmembrane region" description="Helical" evidence="1">
    <location>
        <begin position="46"/>
        <end position="65"/>
    </location>
</feature>
<feature type="transmembrane region" description="Helical" evidence="1">
    <location>
        <begin position="102"/>
        <end position="124"/>
    </location>
</feature>
<name>A0ABS7R3W6_9HYPH</name>
<gene>
    <name evidence="2" type="ORF">KVG22_00600</name>
</gene>
<feature type="transmembrane region" description="Helical" evidence="1">
    <location>
        <begin position="176"/>
        <end position="194"/>
    </location>
</feature>
<dbReference type="RefSeq" id="WP_223004215.1">
    <property type="nucleotide sequence ID" value="NZ_JAHSQO010000001.1"/>
</dbReference>
<keyword evidence="1" id="KW-1133">Transmembrane helix</keyword>
<proteinExistence type="predicted"/>